<sequence>MSTEEDFQEKLKACCSMLTLYLHELKQERNIENHEFDTTAFKETTVNLGKILSHDATKFTLSCKPPRKISDAIRMIQEISNTVYRIVGFFNTIPVEAGKIYKNIYRVAVNELLLGVASLCSNFMIEKNTSFMVPTAAIWDSCKDLEKLPKDNREAVINRWTLIEANLKDAKSEVHDIVKGEDRSEGYDDNEGEDDETDLGEEELEVAKTCAKLVDMAVFVMQKIERRCIRESEGVPVQWLDDVFVSAEKLVDETDVLVSQIYDEDAAYMKEQVKLYIGYSRDLVNIAKQQAKGEHADWFAMCENKYDSM</sequence>
<dbReference type="EMBL" id="PJQM01000105">
    <property type="protein sequence ID" value="RCI06685.1"/>
    <property type="molecule type" value="Genomic_DNA"/>
</dbReference>
<gene>
    <name evidence="3" type="ORF">CU098_008576</name>
</gene>
<dbReference type="PANTHER" id="PTHR15492">
    <property type="entry name" value="CYCLIN D1-BINDING PROTEIN 1"/>
    <property type="match status" value="1"/>
</dbReference>
<reference evidence="3 4" key="1">
    <citation type="journal article" date="2018" name="G3 (Bethesda)">
        <title>Phylogenetic and Phylogenomic Definition of Rhizopus Species.</title>
        <authorList>
            <person name="Gryganskyi A.P."/>
            <person name="Golan J."/>
            <person name="Dolatabadi S."/>
            <person name="Mondo S."/>
            <person name="Robb S."/>
            <person name="Idnurm A."/>
            <person name="Muszewska A."/>
            <person name="Steczkiewicz K."/>
            <person name="Masonjones S."/>
            <person name="Liao H.L."/>
            <person name="Gajdeczka M.T."/>
            <person name="Anike F."/>
            <person name="Vuek A."/>
            <person name="Anishchenko I.M."/>
            <person name="Voigt K."/>
            <person name="de Hoog G.S."/>
            <person name="Smith M.E."/>
            <person name="Heitman J."/>
            <person name="Vilgalys R."/>
            <person name="Stajich J.E."/>
        </authorList>
    </citation>
    <scope>NUCLEOTIDE SEQUENCE [LARGE SCALE GENOMIC DNA]</scope>
    <source>
        <strain evidence="3 4">LSU 92-RS-03</strain>
    </source>
</reference>
<dbReference type="Gene3D" id="1.20.1410.10">
    <property type="entry name" value="I/LWEQ domain"/>
    <property type="match status" value="1"/>
</dbReference>
<dbReference type="Pfam" id="PF13324">
    <property type="entry name" value="GCIP_N"/>
    <property type="match status" value="1"/>
</dbReference>
<dbReference type="InterPro" id="IPR049317">
    <property type="entry name" value="GCIP-like_N"/>
</dbReference>
<protein>
    <recommendedName>
        <fullName evidence="2">Cyclin-D1-binding protein 1-like N-terminal domain-containing protein</fullName>
    </recommendedName>
</protein>
<evidence type="ECO:0000313" key="4">
    <source>
        <dbReference type="Proteomes" id="UP000253551"/>
    </source>
</evidence>
<dbReference type="OrthoDB" id="41588at2759"/>
<evidence type="ECO:0000259" key="2">
    <source>
        <dbReference type="Pfam" id="PF13324"/>
    </source>
</evidence>
<comment type="caution">
    <text evidence="3">The sequence shown here is derived from an EMBL/GenBank/DDBJ whole genome shotgun (WGS) entry which is preliminary data.</text>
</comment>
<dbReference type="Gene3D" id="1.20.1420.10">
    <property type="entry name" value="Talin, central domain"/>
    <property type="match status" value="1"/>
</dbReference>
<dbReference type="Proteomes" id="UP000253551">
    <property type="component" value="Unassembled WGS sequence"/>
</dbReference>
<dbReference type="PANTHER" id="PTHR15492:SF1">
    <property type="entry name" value="CYCLIN-D1-BINDING PROTEIN 1"/>
    <property type="match status" value="1"/>
</dbReference>
<dbReference type="GO" id="GO:0005634">
    <property type="term" value="C:nucleus"/>
    <property type="evidence" value="ECO:0007669"/>
    <property type="project" value="TreeGrafter"/>
</dbReference>
<evidence type="ECO:0000256" key="1">
    <source>
        <dbReference type="SAM" id="MobiDB-lite"/>
    </source>
</evidence>
<organism evidence="3 4">
    <name type="scientific">Rhizopus stolonifer</name>
    <name type="common">Rhizopus nigricans</name>
    <dbReference type="NCBI Taxonomy" id="4846"/>
    <lineage>
        <taxon>Eukaryota</taxon>
        <taxon>Fungi</taxon>
        <taxon>Fungi incertae sedis</taxon>
        <taxon>Mucoromycota</taxon>
        <taxon>Mucoromycotina</taxon>
        <taxon>Mucoromycetes</taxon>
        <taxon>Mucorales</taxon>
        <taxon>Mucorineae</taxon>
        <taxon>Rhizopodaceae</taxon>
        <taxon>Rhizopus</taxon>
    </lineage>
</organism>
<dbReference type="AlphaFoldDB" id="A0A367KWW9"/>
<feature type="region of interest" description="Disordered" evidence="1">
    <location>
        <begin position="179"/>
        <end position="199"/>
    </location>
</feature>
<accession>A0A367KWW9</accession>
<keyword evidence="4" id="KW-1185">Reference proteome</keyword>
<evidence type="ECO:0000313" key="3">
    <source>
        <dbReference type="EMBL" id="RCI06685.1"/>
    </source>
</evidence>
<name>A0A367KWW9_RHIST</name>
<feature type="compositionally biased region" description="Acidic residues" evidence="1">
    <location>
        <begin position="187"/>
        <end position="199"/>
    </location>
</feature>
<dbReference type="STRING" id="4846.A0A367KWW9"/>
<feature type="domain" description="Cyclin-D1-binding protein 1-like N-terminal" evidence="2">
    <location>
        <begin position="47"/>
        <end position="178"/>
    </location>
</feature>
<dbReference type="InterPro" id="IPR026907">
    <property type="entry name" value="GCIP-like"/>
</dbReference>
<proteinExistence type="predicted"/>